<evidence type="ECO:0000313" key="1">
    <source>
        <dbReference type="EMBL" id="GHA63718.1"/>
    </source>
</evidence>
<comment type="caution">
    <text evidence="1">The sequence shown here is derived from an EMBL/GenBank/DDBJ whole genome shotgun (WGS) entry which is preliminary data.</text>
</comment>
<proteinExistence type="predicted"/>
<evidence type="ECO:0008006" key="3">
    <source>
        <dbReference type="Google" id="ProtNLM"/>
    </source>
</evidence>
<dbReference type="Proteomes" id="UP000653644">
    <property type="component" value="Unassembled WGS sequence"/>
</dbReference>
<name>A0ABQ3DDB7_9ACTN</name>
<keyword evidence="2" id="KW-1185">Reference proteome</keyword>
<dbReference type="EMBL" id="BMVN01000050">
    <property type="protein sequence ID" value="GHA63718.1"/>
    <property type="molecule type" value="Genomic_DNA"/>
</dbReference>
<protein>
    <recommendedName>
        <fullName evidence="3">Secreted protein</fullName>
    </recommendedName>
</protein>
<gene>
    <name evidence="1" type="ORF">GCM10010345_79880</name>
</gene>
<accession>A0ABQ3DDB7</accession>
<evidence type="ECO:0000313" key="2">
    <source>
        <dbReference type="Proteomes" id="UP000653644"/>
    </source>
</evidence>
<sequence length="85" mass="9465">MNRPAVAVAVAVAVDRPSGRELGRPRLALLHPAVEHVDRVARLYKGLTRPANAAVSGWWTARSRDERRRQASGVSRVYMTERCCL</sequence>
<organism evidence="1 2">
    <name type="scientific">Streptomyces canarius</name>
    <dbReference type="NCBI Taxonomy" id="285453"/>
    <lineage>
        <taxon>Bacteria</taxon>
        <taxon>Bacillati</taxon>
        <taxon>Actinomycetota</taxon>
        <taxon>Actinomycetes</taxon>
        <taxon>Kitasatosporales</taxon>
        <taxon>Streptomycetaceae</taxon>
        <taxon>Streptomyces</taxon>
    </lineage>
</organism>
<reference evidence="2" key="1">
    <citation type="journal article" date="2019" name="Int. J. Syst. Evol. Microbiol.">
        <title>The Global Catalogue of Microorganisms (GCM) 10K type strain sequencing project: providing services to taxonomists for standard genome sequencing and annotation.</title>
        <authorList>
            <consortium name="The Broad Institute Genomics Platform"/>
            <consortium name="The Broad Institute Genome Sequencing Center for Infectious Disease"/>
            <person name="Wu L."/>
            <person name="Ma J."/>
        </authorList>
    </citation>
    <scope>NUCLEOTIDE SEQUENCE [LARGE SCALE GENOMIC DNA]</scope>
    <source>
        <strain evidence="2">JCM 4733</strain>
    </source>
</reference>